<evidence type="ECO:0000313" key="2">
    <source>
        <dbReference type="Proteomes" id="UP000318017"/>
    </source>
</evidence>
<keyword evidence="2" id="KW-1185">Reference proteome</keyword>
<dbReference type="EMBL" id="CP036298">
    <property type="protein sequence ID" value="QDV27061.1"/>
    <property type="molecule type" value="Genomic_DNA"/>
</dbReference>
<dbReference type="Proteomes" id="UP000318017">
    <property type="component" value="Chromosome"/>
</dbReference>
<evidence type="ECO:0000313" key="1">
    <source>
        <dbReference type="EMBL" id="QDV27061.1"/>
    </source>
</evidence>
<gene>
    <name evidence="1" type="ORF">Q31a_54420</name>
</gene>
<accession>A0A518GEN2</accession>
<dbReference type="KEGG" id="ahel:Q31a_54420"/>
<dbReference type="AlphaFoldDB" id="A0A518GEN2"/>
<reference evidence="1 2" key="1">
    <citation type="submission" date="2019-02" db="EMBL/GenBank/DDBJ databases">
        <title>Deep-cultivation of Planctomycetes and their phenomic and genomic characterization uncovers novel biology.</title>
        <authorList>
            <person name="Wiegand S."/>
            <person name="Jogler M."/>
            <person name="Boedeker C."/>
            <person name="Pinto D."/>
            <person name="Vollmers J."/>
            <person name="Rivas-Marin E."/>
            <person name="Kohn T."/>
            <person name="Peeters S.H."/>
            <person name="Heuer A."/>
            <person name="Rast P."/>
            <person name="Oberbeckmann S."/>
            <person name="Bunk B."/>
            <person name="Jeske O."/>
            <person name="Meyerdierks A."/>
            <person name="Storesund J.E."/>
            <person name="Kallscheuer N."/>
            <person name="Luecker S."/>
            <person name="Lage O.M."/>
            <person name="Pohl T."/>
            <person name="Merkel B.J."/>
            <person name="Hornburger P."/>
            <person name="Mueller R.-W."/>
            <person name="Bruemmer F."/>
            <person name="Labrenz M."/>
            <person name="Spormann A.M."/>
            <person name="Op den Camp H."/>
            <person name="Overmann J."/>
            <person name="Amann R."/>
            <person name="Jetten M.S.M."/>
            <person name="Mascher T."/>
            <person name="Medema M.H."/>
            <person name="Devos D.P."/>
            <person name="Kaster A.-K."/>
            <person name="Ovreas L."/>
            <person name="Rohde M."/>
            <person name="Galperin M.Y."/>
            <person name="Jogler C."/>
        </authorList>
    </citation>
    <scope>NUCLEOTIDE SEQUENCE [LARGE SCALE GENOMIC DNA]</scope>
    <source>
        <strain evidence="1 2">Q31a</strain>
    </source>
</reference>
<name>A0A518GEN2_9BACT</name>
<organism evidence="1 2">
    <name type="scientific">Aureliella helgolandensis</name>
    <dbReference type="NCBI Taxonomy" id="2527968"/>
    <lineage>
        <taxon>Bacteria</taxon>
        <taxon>Pseudomonadati</taxon>
        <taxon>Planctomycetota</taxon>
        <taxon>Planctomycetia</taxon>
        <taxon>Pirellulales</taxon>
        <taxon>Pirellulaceae</taxon>
        <taxon>Aureliella</taxon>
    </lineage>
</organism>
<dbReference type="RefSeq" id="WP_197355637.1">
    <property type="nucleotide sequence ID" value="NZ_CP036298.1"/>
</dbReference>
<proteinExistence type="predicted"/>
<protein>
    <submittedName>
        <fullName evidence="1">Putative assembly protein</fullName>
    </submittedName>
</protein>
<sequence>MFNPFNLNRHPRLRRLRQFCLVSLCLIVALLCLGRNWIARHAIERIGSYVLGNTVHLQQIEIGWRTIELEQLSILEKALDETTQVHIERISVATNLWGGWRSGQWFDSIVLREPTLHLRFDADGAFLNHFPTTSTGQNGNSLPLKLPFRALLVRQASLIIHQTDRTPLAVRGASLSIQAEQQIRIRGEITDLLGSKLHFQSQLSPDDLSGSSLAILRPLQLNSKDIAKFPLLPAFDIPATRVTLEGQLRAQHPAGEFNLLKHSMALNGRISDFHSASCGLLSREIQFNGSLLEGLATVQLAGALTHGNIACDATASLTTETPQATGTFRLSDVELQPLAQMLGFEIPVEAIATTNGNAQLVYHNKLLNFQADLAQTLANIRVDGVPVDDVATHLNCTGSYAPNRAQALVGVLTLETASDGVALQSVAERYALGAATGRLGWQASGTIPLETLTDLQTYAAQGSVQASEISSQGLIVAPLTATASLRDGEVSIDCRAVELSVAQAVHRPANCIVNHVRLSDNAKLTSSLRATLPIADLQNRRHWRAAVDLEIQHLSIAGEPLSDFSTRAALDAGELQLSPCTIRWRNTICKITGQGHLSEPTNASAAGQSGSSAGVRFTVGPISLHDIGELAAGASSRPLPIAGAVHTTGAVRVDLQRLNFQAGGDMQISDAAYAGAKIGDAKLTWDATAQGANLHSQSSSFLGGTYAVDASMQSLDWTKAQVRASLQDAALSRLIALGASTTPLPLGGTVSGALELHSLGDWDSLDATGWGATQNASVAGIPLDLHTTVLRVENGRVSLGAAGSAFEGQLAIDADAKLADVWDWSQREPLALQRLPVFGLLRATSLKLDRALPIADPSGALRPLRGAIHFSAERTAATASKGLLASLDFSAENIRWNRASLSQRVKGSASLHPQRLVLHNLDGQCFGGSLSGAAEVDLTSPLSGSFRMGAEHVNLRRAAAPVRSLARSISGTGSVAVQGRLGNTTTASLKLHANNLTMHEVVVQEVRMPIECSLQLASQQVRWQCRGGTIHLGRGTISVTSDGSFANGMASTNTHAELRQIDTAQLLRGKAINAGTVSGDVYIQAQRANTANDLQGRFAIELTQLQSLEIPGIDQFQSLLKLSTLSGPSFLQQDGGSVHGRIAGGLVYVDDLFVSKSGLQVLLSGTSSLDGRVNFDVTALTQQSGPADGLISLAQSPLMLAAPAPVALLMKANEALKNRVVHVQVSGTAARPTLSLQPGKKLSQDALRMFISGTLGSQAADLATRQQYKSTR</sequence>